<dbReference type="InterPro" id="IPR001173">
    <property type="entry name" value="Glyco_trans_2-like"/>
</dbReference>
<comment type="caution">
    <text evidence="3">The sequence shown here is derived from an EMBL/GenBank/DDBJ whole genome shotgun (WGS) entry which is preliminary data.</text>
</comment>
<proteinExistence type="predicted"/>
<keyword evidence="4" id="KW-1185">Reference proteome</keyword>
<feature type="domain" description="Glycosyltransferase 2-like" evidence="2">
    <location>
        <begin position="7"/>
        <end position="173"/>
    </location>
</feature>
<evidence type="ECO:0000259" key="2">
    <source>
        <dbReference type="Pfam" id="PF00535"/>
    </source>
</evidence>
<dbReference type="InterPro" id="IPR029044">
    <property type="entry name" value="Nucleotide-diphossugar_trans"/>
</dbReference>
<accession>A0ABU7TU35</accession>
<dbReference type="CDD" id="cd00761">
    <property type="entry name" value="Glyco_tranf_GTA_type"/>
    <property type="match status" value="1"/>
</dbReference>
<evidence type="ECO:0000313" key="4">
    <source>
        <dbReference type="Proteomes" id="UP001355206"/>
    </source>
</evidence>
<dbReference type="Pfam" id="PF00535">
    <property type="entry name" value="Glycos_transf_2"/>
    <property type="match status" value="1"/>
</dbReference>
<dbReference type="RefSeq" id="WP_331291361.1">
    <property type="nucleotide sequence ID" value="NZ_MLBR01000007.1"/>
</dbReference>
<evidence type="ECO:0000256" key="1">
    <source>
        <dbReference type="SAM" id="MobiDB-lite"/>
    </source>
</evidence>
<sequence>MSLPLVSVIVPTLNRLELLAQTLSSVSAQDYGNLELIISDNASTDATGAFLAQLRNDRLTVLTRSFTLPMEANVTDAVQHARGKYMLLLSDDDLISNTYVSTMVAAFESDDAVQVGLGRRVLIDGASQILHQAEPLSADAQVEAAEPWLTRYFTSPTAHSQINTVFSTFYRRSAWLDAGGQPTLSGSYFSDTIPFVGVLNRQAKVFYAPEAVFLYRLHQNQESLQATSAAKQAYAGMFQFFEQLKPKLGDLSHSEPLKAALIRYILMMFFNACGQFATEQKISAPDLYGFFWDALSRPSHSRAGSAGTADRSPMRPADPALA</sequence>
<dbReference type="SUPFAM" id="SSF53448">
    <property type="entry name" value="Nucleotide-diphospho-sugar transferases"/>
    <property type="match status" value="1"/>
</dbReference>
<reference evidence="3 4" key="1">
    <citation type="journal article" date="2012" name="Genet. Mol. Biol.">
        <title>Analysis of 16S rRNA and mxaF genes revealing insights into Methylobacterium niche-specific plant association.</title>
        <authorList>
            <person name="Dourado M.N."/>
            <person name="Andreote F.D."/>
            <person name="Dini-Andreote F."/>
            <person name="Conti R."/>
            <person name="Araujo J.M."/>
            <person name="Araujo W.L."/>
        </authorList>
    </citation>
    <scope>NUCLEOTIDE SEQUENCE [LARGE SCALE GENOMIC DNA]</scope>
    <source>
        <strain evidence="3 4">TC3-10</strain>
    </source>
</reference>
<feature type="region of interest" description="Disordered" evidence="1">
    <location>
        <begin position="302"/>
        <end position="322"/>
    </location>
</feature>
<gene>
    <name evidence="3" type="ORF">MOTC310_22780</name>
</gene>
<name>A0ABU7TU35_9HYPH</name>
<dbReference type="PANTHER" id="PTHR22916">
    <property type="entry name" value="GLYCOSYLTRANSFERASE"/>
    <property type="match status" value="1"/>
</dbReference>
<protein>
    <recommendedName>
        <fullName evidence="2">Glycosyltransferase 2-like domain-containing protein</fullName>
    </recommendedName>
</protein>
<evidence type="ECO:0000313" key="3">
    <source>
        <dbReference type="EMBL" id="MEE7493128.1"/>
    </source>
</evidence>
<dbReference type="EMBL" id="MLCA01000011">
    <property type="protein sequence ID" value="MEE7493128.1"/>
    <property type="molecule type" value="Genomic_DNA"/>
</dbReference>
<organism evidence="3 4">
    <name type="scientific">Methylobacterium oryzae</name>
    <dbReference type="NCBI Taxonomy" id="334852"/>
    <lineage>
        <taxon>Bacteria</taxon>
        <taxon>Pseudomonadati</taxon>
        <taxon>Pseudomonadota</taxon>
        <taxon>Alphaproteobacteria</taxon>
        <taxon>Hyphomicrobiales</taxon>
        <taxon>Methylobacteriaceae</taxon>
        <taxon>Methylobacterium</taxon>
    </lineage>
</organism>
<dbReference type="Proteomes" id="UP001355206">
    <property type="component" value="Unassembled WGS sequence"/>
</dbReference>
<dbReference type="PANTHER" id="PTHR22916:SF3">
    <property type="entry name" value="UDP-GLCNAC:BETAGAL BETA-1,3-N-ACETYLGLUCOSAMINYLTRANSFERASE-LIKE PROTEIN 1"/>
    <property type="match status" value="1"/>
</dbReference>
<dbReference type="Gene3D" id="3.90.550.10">
    <property type="entry name" value="Spore Coat Polysaccharide Biosynthesis Protein SpsA, Chain A"/>
    <property type="match status" value="1"/>
</dbReference>